<evidence type="ECO:0000256" key="4">
    <source>
        <dbReference type="PROSITE-ProRule" id="PRU01193"/>
    </source>
</evidence>
<evidence type="ECO:0000256" key="1">
    <source>
        <dbReference type="ARBA" id="ARBA00022614"/>
    </source>
</evidence>
<dbReference type="AlphaFoldDB" id="A0AAV5M545"/>
<dbReference type="Gene3D" id="3.80.10.10">
    <property type="entry name" value="Ribonuclease Inhibitor"/>
    <property type="match status" value="1"/>
</dbReference>
<dbReference type="InterPro" id="IPR002550">
    <property type="entry name" value="CNNM"/>
</dbReference>
<keyword evidence="4" id="KW-0472">Membrane</keyword>
<evidence type="ECO:0000313" key="7">
    <source>
        <dbReference type="EMBL" id="GKV44933.1"/>
    </source>
</evidence>
<proteinExistence type="predicted"/>
<dbReference type="Pfam" id="PF01595">
    <property type="entry name" value="CNNM"/>
    <property type="match status" value="1"/>
</dbReference>
<evidence type="ECO:0000256" key="3">
    <source>
        <dbReference type="ARBA" id="ARBA00023122"/>
    </source>
</evidence>
<protein>
    <recommendedName>
        <fullName evidence="6">CNNM transmembrane domain-containing protein</fullName>
    </recommendedName>
</protein>
<feature type="domain" description="CNNM transmembrane" evidence="6">
    <location>
        <begin position="221"/>
        <end position="334"/>
    </location>
</feature>
<keyword evidence="4" id="KW-1133">Transmembrane helix</keyword>
<organism evidence="7 8">
    <name type="scientific">Rubroshorea leprosula</name>
    <dbReference type="NCBI Taxonomy" id="152421"/>
    <lineage>
        <taxon>Eukaryota</taxon>
        <taxon>Viridiplantae</taxon>
        <taxon>Streptophyta</taxon>
        <taxon>Embryophyta</taxon>
        <taxon>Tracheophyta</taxon>
        <taxon>Spermatophyta</taxon>
        <taxon>Magnoliopsida</taxon>
        <taxon>eudicotyledons</taxon>
        <taxon>Gunneridae</taxon>
        <taxon>Pentapetalae</taxon>
        <taxon>rosids</taxon>
        <taxon>malvids</taxon>
        <taxon>Malvales</taxon>
        <taxon>Dipterocarpaceae</taxon>
        <taxon>Rubroshorea</taxon>
    </lineage>
</organism>
<evidence type="ECO:0000313" key="8">
    <source>
        <dbReference type="Proteomes" id="UP001054252"/>
    </source>
</evidence>
<evidence type="ECO:0000256" key="2">
    <source>
        <dbReference type="ARBA" id="ARBA00022737"/>
    </source>
</evidence>
<dbReference type="Proteomes" id="UP001054252">
    <property type="component" value="Unassembled WGS sequence"/>
</dbReference>
<name>A0AAV5M545_9ROSI</name>
<dbReference type="PANTHER" id="PTHR22777">
    <property type="entry name" value="HEMOLYSIN-RELATED"/>
    <property type="match status" value="1"/>
</dbReference>
<feature type="region of interest" description="Disordered" evidence="5">
    <location>
        <begin position="16"/>
        <end position="50"/>
    </location>
</feature>
<dbReference type="Pfam" id="PF08263">
    <property type="entry name" value="LRRNT_2"/>
    <property type="match status" value="2"/>
</dbReference>
<dbReference type="PROSITE" id="PS51846">
    <property type="entry name" value="CNNM"/>
    <property type="match status" value="1"/>
</dbReference>
<evidence type="ECO:0000256" key="5">
    <source>
        <dbReference type="SAM" id="MobiDB-lite"/>
    </source>
</evidence>
<gene>
    <name evidence="7" type="ORF">SLEP1_g52067</name>
</gene>
<dbReference type="SUPFAM" id="SSF52058">
    <property type="entry name" value="L domain-like"/>
    <property type="match status" value="1"/>
</dbReference>
<reference evidence="7 8" key="1">
    <citation type="journal article" date="2021" name="Commun. Biol.">
        <title>The genome of Shorea leprosula (Dipterocarpaceae) highlights the ecological relevance of drought in aseasonal tropical rainforests.</title>
        <authorList>
            <person name="Ng K.K.S."/>
            <person name="Kobayashi M.J."/>
            <person name="Fawcett J.A."/>
            <person name="Hatakeyama M."/>
            <person name="Paape T."/>
            <person name="Ng C.H."/>
            <person name="Ang C.C."/>
            <person name="Tnah L.H."/>
            <person name="Lee C.T."/>
            <person name="Nishiyama T."/>
            <person name="Sese J."/>
            <person name="O'Brien M.J."/>
            <person name="Copetti D."/>
            <person name="Mohd Noor M.I."/>
            <person name="Ong R.C."/>
            <person name="Putra M."/>
            <person name="Sireger I.Z."/>
            <person name="Indrioko S."/>
            <person name="Kosugi Y."/>
            <person name="Izuno A."/>
            <person name="Isagi Y."/>
            <person name="Lee S.L."/>
            <person name="Shimizu K.K."/>
        </authorList>
    </citation>
    <scope>NUCLEOTIDE SEQUENCE [LARGE SCALE GENOMIC DNA]</scope>
    <source>
        <strain evidence="7">214</strain>
    </source>
</reference>
<keyword evidence="1" id="KW-0433">Leucine-rich repeat</keyword>
<dbReference type="InterPro" id="IPR032675">
    <property type="entry name" value="LRR_dom_sf"/>
</dbReference>
<keyword evidence="3" id="KW-0129">CBS domain</keyword>
<comment type="caution">
    <text evidence="7">The sequence shown here is derived from an EMBL/GenBank/DDBJ whole genome shotgun (WGS) entry which is preliminary data.</text>
</comment>
<sequence>MTNESMDQGDQVTDAMFIKSPNNGSDGPQSSNFKWIPNDEKNASGNGNTHGNLDLNVGDYSIAPNKDMRIFTKLSAPLRLLFVFLYLKTAFSSSIHASSFSTTHLCSHEEALALLQFKTSFSINYSIPYPGYPDYCADHFYTKPNYSKIESWKEGVDCCSWDGVSCDNVTGHSLNLSLNDFRHSKIPSEISQFTRLKHLDVSFSRFSGQVPGEIAHLPKMVNIGATALVTDAAIAIFGEAGVRAAIGVGSLLLTEITPKSIAVHNPIEVARFEVRPVAWLSLIPYPVGRIVTYLSMGMRKLLGLKGKSEPYVIEDELKLMLGGAEMSRAIEEGEQDMIENVLEIQDTHVREVKTPLVDMVAIDASATLVDFQHLWVTHKVGNW</sequence>
<evidence type="ECO:0000259" key="6">
    <source>
        <dbReference type="PROSITE" id="PS51846"/>
    </source>
</evidence>
<dbReference type="GO" id="GO:0016020">
    <property type="term" value="C:membrane"/>
    <property type="evidence" value="ECO:0007669"/>
    <property type="project" value="UniProtKB-UniRule"/>
</dbReference>
<dbReference type="Gene3D" id="3.10.580.10">
    <property type="entry name" value="CBS-domain"/>
    <property type="match status" value="1"/>
</dbReference>
<accession>A0AAV5M545</accession>
<dbReference type="EMBL" id="BPVZ01000188">
    <property type="protein sequence ID" value="GKV44933.1"/>
    <property type="molecule type" value="Genomic_DNA"/>
</dbReference>
<keyword evidence="4" id="KW-0812">Transmembrane</keyword>
<dbReference type="InterPro" id="IPR046342">
    <property type="entry name" value="CBS_dom_sf"/>
</dbReference>
<feature type="compositionally biased region" description="Polar residues" evidence="5">
    <location>
        <begin position="20"/>
        <end position="33"/>
    </location>
</feature>
<dbReference type="InterPro" id="IPR013210">
    <property type="entry name" value="LRR_N_plant-typ"/>
</dbReference>
<keyword evidence="8" id="KW-1185">Reference proteome</keyword>
<dbReference type="PANTHER" id="PTHR22777:SF17">
    <property type="entry name" value="UPF0053 PROTEIN SLL0260"/>
    <property type="match status" value="1"/>
</dbReference>
<keyword evidence="2" id="KW-0677">Repeat</keyword>